<evidence type="ECO:0000313" key="3">
    <source>
        <dbReference type="Proteomes" id="UP000054058"/>
    </source>
</evidence>
<reference evidence="2 3" key="1">
    <citation type="submission" date="2014-01" db="EMBL/GenBank/DDBJ databases">
        <title>Marinomonas ushuaiensis DSM 15871 Genome Sequencing.</title>
        <authorList>
            <person name="Lai Q."/>
            <person name="Shao Z.S."/>
        </authorList>
    </citation>
    <scope>NUCLEOTIDE SEQUENCE [LARGE SCALE GENOMIC DNA]</scope>
    <source>
        <strain evidence="2 3">DSM 15871</strain>
    </source>
</reference>
<keyword evidence="3" id="KW-1185">Reference proteome</keyword>
<feature type="domain" description="DSBA-like thioredoxin" evidence="1">
    <location>
        <begin position="7"/>
        <end position="209"/>
    </location>
</feature>
<dbReference type="RefSeq" id="WP_036159610.1">
    <property type="nucleotide sequence ID" value="NZ_JAMB01000002.1"/>
</dbReference>
<dbReference type="AlphaFoldDB" id="X7E7K9"/>
<sequence length="214" mass="24242">MVDKIRIDIVSDVVCPWCIIGYRNLEKAIEELGIQDQVEIEWQPFELNPDMHSEGEVLSAHSARKYGSTPESSAQFRMEMAARGKEVGFSFDYFKEMKIVNTRDAHVLLEYAKECNLQTEMKLRLFTAFFTEHKDVSAREVLIKEAETVGLDINEATARLEDKNSAKHIQDIEAQWHQMGISSVPTVVINRSNGIAGAHPVEAFKQLLQSALTD</sequence>
<name>X7E7K9_9GAMM</name>
<dbReference type="PANTHER" id="PTHR13887">
    <property type="entry name" value="GLUTATHIONE S-TRANSFERASE KAPPA"/>
    <property type="match status" value="1"/>
</dbReference>
<dbReference type="Pfam" id="PF01323">
    <property type="entry name" value="DSBA"/>
    <property type="match status" value="1"/>
</dbReference>
<dbReference type="Proteomes" id="UP000054058">
    <property type="component" value="Unassembled WGS sequence"/>
</dbReference>
<gene>
    <name evidence="2" type="ORF">MUS1_08120</name>
</gene>
<dbReference type="Gene3D" id="3.40.30.10">
    <property type="entry name" value="Glutaredoxin"/>
    <property type="match status" value="1"/>
</dbReference>
<dbReference type="STRING" id="1122207.MUS1_08120"/>
<organism evidence="2 3">
    <name type="scientific">Marinomonas ushuaiensis DSM 15871</name>
    <dbReference type="NCBI Taxonomy" id="1122207"/>
    <lineage>
        <taxon>Bacteria</taxon>
        <taxon>Pseudomonadati</taxon>
        <taxon>Pseudomonadota</taxon>
        <taxon>Gammaproteobacteria</taxon>
        <taxon>Oceanospirillales</taxon>
        <taxon>Oceanospirillaceae</taxon>
        <taxon>Marinomonas</taxon>
    </lineage>
</organism>
<proteinExistence type="predicted"/>
<comment type="caution">
    <text evidence="2">The sequence shown here is derived from an EMBL/GenBank/DDBJ whole genome shotgun (WGS) entry which is preliminary data.</text>
</comment>
<dbReference type="SUPFAM" id="SSF52833">
    <property type="entry name" value="Thioredoxin-like"/>
    <property type="match status" value="1"/>
</dbReference>
<dbReference type="InterPro" id="IPR036249">
    <property type="entry name" value="Thioredoxin-like_sf"/>
</dbReference>
<evidence type="ECO:0000259" key="1">
    <source>
        <dbReference type="Pfam" id="PF01323"/>
    </source>
</evidence>
<protein>
    <submittedName>
        <fullName evidence="2">Thioredoxin</fullName>
    </submittedName>
</protein>
<dbReference type="GO" id="GO:0016491">
    <property type="term" value="F:oxidoreductase activity"/>
    <property type="evidence" value="ECO:0007669"/>
    <property type="project" value="InterPro"/>
</dbReference>
<evidence type="ECO:0000313" key="2">
    <source>
        <dbReference type="EMBL" id="ETX11897.1"/>
    </source>
</evidence>
<accession>X7E7K9</accession>
<dbReference type="CDD" id="cd03024">
    <property type="entry name" value="DsbA_FrnE"/>
    <property type="match status" value="1"/>
</dbReference>
<dbReference type="InterPro" id="IPR001853">
    <property type="entry name" value="DSBA-like_thioredoxin_dom"/>
</dbReference>
<dbReference type="OrthoDB" id="9799122at2"/>
<dbReference type="EMBL" id="JAMB01000002">
    <property type="protein sequence ID" value="ETX11897.1"/>
    <property type="molecule type" value="Genomic_DNA"/>
</dbReference>
<dbReference type="PATRIC" id="fig|1122207.3.peg.939"/>
<dbReference type="PANTHER" id="PTHR13887:SF41">
    <property type="entry name" value="THIOREDOXIN SUPERFAMILY PROTEIN"/>
    <property type="match status" value="1"/>
</dbReference>
<dbReference type="eggNOG" id="COG2761">
    <property type="taxonomic scope" value="Bacteria"/>
</dbReference>